<dbReference type="InterPro" id="IPR019198">
    <property type="entry name" value="Beta_propeller_containing"/>
</dbReference>
<dbReference type="AlphaFoldDB" id="A0A1P8F4R5"/>
<sequence>MKKIAIFGLSLLAFAGMLTIPGCGSGETNDPASGLPTFASEEALVTAFTQAQSRGYSGNYYTKGGIVPPGVMAPEAAQAGAANAASDIAYSGTNVQVAGVDEADIVKTDGKYIYVVSGNTIYLAQAYPAQSAQIVGQITISGFTPQELFIDGDRMVVFGATYATGGDPGYPTILPADVKGGISIMPYPVQTGIVSVKLYDIKDRSNPKLLKSVDIEGSYLTARKIGSDVYFVVNSYPVYTQTKPTAADLIPSYRETIGDAKSSDLKPIAGYNQIGYIPPVQAASFLTIASMSIADANKEIGKTVVVGSGENVYASTDSLYVAQTSWPVYSDIGMTVSDNTQSTVITKFTLKGGNAAFAATGKVKGHILNQFAMDEYNGYFRIATTISGYVNNRDTSTNNIYVLDASMKAAGALEDVAPGESIYAVRFMGKRAYMVTFLHVDPLFVIDLSQPASPKILGKLKIPGYSDYLQPYDETHLIGIGKEVDPSIDADLIHTENAVYYTAIQGVKLALFDVTDVANPIEVYKEVIGDRGSESLAAADHKALLFDKESGLLVLPVTVAELKPGQPKNQQGEYVFQGAYVYNLTLNGGFTLKGKISHYDTSDAFQKSGQYFYGGAGEITRSLYIGNVLYTLSQSRLQANDLDTLATLKVLPFVQK</sequence>
<evidence type="ECO:0000313" key="3">
    <source>
        <dbReference type="Proteomes" id="UP000185934"/>
    </source>
</evidence>
<feature type="signal peptide" evidence="1">
    <location>
        <begin position="1"/>
        <end position="15"/>
    </location>
</feature>
<dbReference type="PIRSF" id="PIRSF006425">
    <property type="entry name" value="UCP006425_WD40"/>
    <property type="match status" value="1"/>
</dbReference>
<dbReference type="InterPro" id="IPR014441">
    <property type="entry name" value="UCP006425_b-propeller"/>
</dbReference>
<name>A0A1P8F4R5_9CHLR</name>
<proteinExistence type="predicted"/>
<keyword evidence="3" id="KW-1185">Reference proteome</keyword>
<protein>
    <submittedName>
        <fullName evidence="2">Secreted protein containing C-terminal beta-propeller domain</fullName>
    </submittedName>
</protein>
<evidence type="ECO:0000313" key="2">
    <source>
        <dbReference type="EMBL" id="APV43466.1"/>
    </source>
</evidence>
<evidence type="ECO:0000256" key="1">
    <source>
        <dbReference type="SAM" id="SignalP"/>
    </source>
</evidence>
<organism evidence="2 3">
    <name type="scientific">Dehalogenimonas formicexedens</name>
    <dbReference type="NCBI Taxonomy" id="1839801"/>
    <lineage>
        <taxon>Bacteria</taxon>
        <taxon>Bacillati</taxon>
        <taxon>Chloroflexota</taxon>
        <taxon>Dehalococcoidia</taxon>
        <taxon>Dehalococcoidales</taxon>
        <taxon>Dehalococcoidaceae</taxon>
        <taxon>Dehalogenimonas</taxon>
    </lineage>
</organism>
<keyword evidence="1" id="KW-0732">Signal</keyword>
<dbReference type="RefSeq" id="WP_076003279.1">
    <property type="nucleotide sequence ID" value="NZ_CP018258.1"/>
</dbReference>
<feature type="chain" id="PRO_5012253080" evidence="1">
    <location>
        <begin position="16"/>
        <end position="656"/>
    </location>
</feature>
<dbReference type="Pfam" id="PF09826">
    <property type="entry name" value="Beta_propel"/>
    <property type="match status" value="1"/>
</dbReference>
<dbReference type="OrthoDB" id="9778998at2"/>
<dbReference type="KEGG" id="dfo:Dform_00103"/>
<dbReference type="Proteomes" id="UP000185934">
    <property type="component" value="Chromosome"/>
</dbReference>
<accession>A0A1P8F4R5</accession>
<dbReference type="EMBL" id="CP018258">
    <property type="protein sequence ID" value="APV43466.1"/>
    <property type="molecule type" value="Genomic_DNA"/>
</dbReference>
<gene>
    <name evidence="2" type="ORF">Dform_00103</name>
</gene>
<reference evidence="3" key="1">
    <citation type="submission" date="2016-11" db="EMBL/GenBank/DDBJ databases">
        <title>Dehalogenimonas formicexedens sp. nov., a chlorinated alkane respiring bacterium isolated from contaminated groundwater.</title>
        <authorList>
            <person name="Key T.A."/>
            <person name="Bowman K.S."/>
            <person name="Lee I."/>
            <person name="Chun J."/>
            <person name="Albuquerque L."/>
            <person name="da Costa M.S."/>
            <person name="Rainey F.A."/>
            <person name="Moe W.M."/>
        </authorList>
    </citation>
    <scope>NUCLEOTIDE SEQUENCE [LARGE SCALE GENOMIC DNA]</scope>
    <source>
        <strain evidence="3">NSZ-14</strain>
    </source>
</reference>